<gene>
    <name evidence="2" type="ORF">HPP92_005898</name>
</gene>
<evidence type="ECO:0000313" key="2">
    <source>
        <dbReference type="EMBL" id="KAG0492500.1"/>
    </source>
</evidence>
<dbReference type="EMBL" id="JADCNL010000002">
    <property type="protein sequence ID" value="KAG0492500.1"/>
    <property type="molecule type" value="Genomic_DNA"/>
</dbReference>
<protein>
    <recommendedName>
        <fullName evidence="4">RRM domain-containing protein</fullName>
    </recommendedName>
</protein>
<dbReference type="InterPro" id="IPR035979">
    <property type="entry name" value="RBD_domain_sf"/>
</dbReference>
<dbReference type="CDD" id="cd00590">
    <property type="entry name" value="RRM_SF"/>
    <property type="match status" value="1"/>
</dbReference>
<feature type="compositionally biased region" description="Basic residues" evidence="1">
    <location>
        <begin position="56"/>
        <end position="67"/>
    </location>
</feature>
<dbReference type="PANTHER" id="PTHR37200:SF1">
    <property type="entry name" value="RNA-BINDING (RRM_RBD_RNP MOTIFS) FAMILY PROTEIN"/>
    <property type="match status" value="1"/>
</dbReference>
<dbReference type="Gene3D" id="3.30.70.330">
    <property type="match status" value="1"/>
</dbReference>
<evidence type="ECO:0000313" key="3">
    <source>
        <dbReference type="Proteomes" id="UP000636800"/>
    </source>
</evidence>
<keyword evidence="3" id="KW-1185">Reference proteome</keyword>
<feature type="compositionally biased region" description="Basic and acidic residues" evidence="1">
    <location>
        <begin position="68"/>
        <end position="83"/>
    </location>
</feature>
<dbReference type="GO" id="GO:0003676">
    <property type="term" value="F:nucleic acid binding"/>
    <property type="evidence" value="ECO:0007669"/>
    <property type="project" value="InterPro"/>
</dbReference>
<feature type="region of interest" description="Disordered" evidence="1">
    <location>
        <begin position="50"/>
        <end position="83"/>
    </location>
</feature>
<dbReference type="OrthoDB" id="1930051at2759"/>
<organism evidence="2 3">
    <name type="scientific">Vanilla planifolia</name>
    <name type="common">Vanilla</name>
    <dbReference type="NCBI Taxonomy" id="51239"/>
    <lineage>
        <taxon>Eukaryota</taxon>
        <taxon>Viridiplantae</taxon>
        <taxon>Streptophyta</taxon>
        <taxon>Embryophyta</taxon>
        <taxon>Tracheophyta</taxon>
        <taxon>Spermatophyta</taxon>
        <taxon>Magnoliopsida</taxon>
        <taxon>Liliopsida</taxon>
        <taxon>Asparagales</taxon>
        <taxon>Orchidaceae</taxon>
        <taxon>Vanilloideae</taxon>
        <taxon>Vanilleae</taxon>
        <taxon>Vanilla</taxon>
    </lineage>
</organism>
<accession>A0A835RHN8</accession>
<evidence type="ECO:0000256" key="1">
    <source>
        <dbReference type="SAM" id="MobiDB-lite"/>
    </source>
</evidence>
<dbReference type="Proteomes" id="UP000636800">
    <property type="component" value="Chromosome 2"/>
</dbReference>
<dbReference type="SUPFAM" id="SSF54928">
    <property type="entry name" value="RNA-binding domain, RBD"/>
    <property type="match status" value="1"/>
</dbReference>
<comment type="caution">
    <text evidence="2">The sequence shown here is derived from an EMBL/GenBank/DDBJ whole genome shotgun (WGS) entry which is preliminary data.</text>
</comment>
<dbReference type="InterPro" id="IPR012677">
    <property type="entry name" value="Nucleotide-bd_a/b_plait_sf"/>
</dbReference>
<feature type="region of interest" description="Disordered" evidence="1">
    <location>
        <begin position="1"/>
        <end position="22"/>
    </location>
</feature>
<name>A0A835RHN8_VANPL</name>
<dbReference type="PANTHER" id="PTHR37200">
    <property type="entry name" value="RNA-BINDING (RRM/RBD/RNP MOTIFS) FAMILY PROTEIN"/>
    <property type="match status" value="1"/>
</dbReference>
<proteinExistence type="predicted"/>
<reference evidence="2 3" key="1">
    <citation type="journal article" date="2020" name="Nat. Food">
        <title>A phased Vanilla planifolia genome enables genetic improvement of flavour and production.</title>
        <authorList>
            <person name="Hasing T."/>
            <person name="Tang H."/>
            <person name="Brym M."/>
            <person name="Khazi F."/>
            <person name="Huang T."/>
            <person name="Chambers A.H."/>
        </authorList>
    </citation>
    <scope>NUCLEOTIDE SEQUENCE [LARGE SCALE GENOMIC DNA]</scope>
    <source>
        <tissue evidence="2">Leaf</tissue>
    </source>
</reference>
<sequence>MKSRENLIDEEEGEEFLPSRGMARWLQDKPAGFGEGKKYDTTVEEKLMEEVERSRKAQLKKKKKTGAKAKENTGSDNKQEKQKAVDVIQIRPQVRIWNLPKKKNIDRDLWKAFKEFPGIMAVNPAVTGNQKTRDPICKGFAFIVLKSDDAAYRFVQYYSKQNLLFGRVQKEIYCDLVGANQSIKSPESNKHTISTSLQEVGISTPYELETSENFITIPQDEQETQELALGNWSTSCSGFPKGGNEITQPLIPMTKQQNPEKMVKKRKKDNQRKASKLQTIGSLARLKVKERAVLTNVFSKYTYGEIASIESKES</sequence>
<evidence type="ECO:0008006" key="4">
    <source>
        <dbReference type="Google" id="ProtNLM"/>
    </source>
</evidence>
<dbReference type="AlphaFoldDB" id="A0A835RHN8"/>